<evidence type="ECO:0000313" key="1">
    <source>
        <dbReference type="EMBL" id="CAF1177166.1"/>
    </source>
</evidence>
<dbReference type="EMBL" id="CAJNON010000430">
    <property type="protein sequence ID" value="CAF1258458.1"/>
    <property type="molecule type" value="Genomic_DNA"/>
</dbReference>
<dbReference type="EMBL" id="CAJOAZ010001084">
    <property type="protein sequence ID" value="CAF3761786.1"/>
    <property type="molecule type" value="Genomic_DNA"/>
</dbReference>
<dbReference type="Pfam" id="PF10504">
    <property type="entry name" value="DUF2452"/>
    <property type="match status" value="1"/>
</dbReference>
<dbReference type="EMBL" id="CAJNOG010000409">
    <property type="protein sequence ID" value="CAF1226430.1"/>
    <property type="molecule type" value="Genomic_DNA"/>
</dbReference>
<dbReference type="Proteomes" id="UP000663868">
    <property type="component" value="Unassembled WGS sequence"/>
</dbReference>
<dbReference type="AlphaFoldDB" id="A0A815ALT9"/>
<reference evidence="3" key="1">
    <citation type="submission" date="2021-02" db="EMBL/GenBank/DDBJ databases">
        <authorList>
            <person name="Nowell W R."/>
        </authorList>
    </citation>
    <scope>NUCLEOTIDE SEQUENCE</scope>
</reference>
<evidence type="ECO:0000313" key="7">
    <source>
        <dbReference type="Proteomes" id="UP000663891"/>
    </source>
</evidence>
<dbReference type="Proteomes" id="UP000663891">
    <property type="component" value="Unassembled WGS sequence"/>
</dbReference>
<dbReference type="PANTHER" id="PTHR14553">
    <property type="entry name" value="UNCHARACTERIZED PROTEIN C1ORF50"/>
    <property type="match status" value="1"/>
</dbReference>
<dbReference type="Proteomes" id="UP000663860">
    <property type="component" value="Unassembled WGS sequence"/>
</dbReference>
<gene>
    <name evidence="1" type="ORF">IZO911_LOCUS27243</name>
    <name evidence="2" type="ORF">JYZ213_LOCUS28294</name>
    <name evidence="6" type="ORF">KXQ929_LOCUS26768</name>
    <name evidence="5" type="ORF">OKA104_LOCUS26718</name>
    <name evidence="4" type="ORF">OXD698_LOCUS16062</name>
    <name evidence="3" type="ORF">VCS650_LOCUS28732</name>
</gene>
<dbReference type="OrthoDB" id="9995764at2759"/>
<evidence type="ECO:0000313" key="5">
    <source>
        <dbReference type="EMBL" id="CAF3946873.1"/>
    </source>
</evidence>
<organism evidence="3 7">
    <name type="scientific">Adineta steineri</name>
    <dbReference type="NCBI Taxonomy" id="433720"/>
    <lineage>
        <taxon>Eukaryota</taxon>
        <taxon>Metazoa</taxon>
        <taxon>Spiralia</taxon>
        <taxon>Gnathifera</taxon>
        <taxon>Rotifera</taxon>
        <taxon>Eurotatoria</taxon>
        <taxon>Bdelloidea</taxon>
        <taxon>Adinetida</taxon>
        <taxon>Adinetidae</taxon>
        <taxon>Adineta</taxon>
    </lineage>
</organism>
<name>A0A815ALT9_9BILA</name>
<dbReference type="EMBL" id="CAJOAY010002371">
    <property type="protein sequence ID" value="CAF3946873.1"/>
    <property type="molecule type" value="Genomic_DNA"/>
</dbReference>
<dbReference type="EMBL" id="CAJOBB010002460">
    <property type="protein sequence ID" value="CAF3970913.1"/>
    <property type="molecule type" value="Genomic_DNA"/>
</dbReference>
<sequence length="204" mass="23618">MDSQPIIRDLVLANIIPSSSSSTTETCVQLVETDKRPFGHTIVNTRNDSISDPHDLVNLAKQIETCDAFIRANVSNRLQVIVNQVNFLREEAQRILMKAKRDDELNHSACNLVRRPGQNYYYYERESGQKYLSIMHPQDWMTGTKNNSCPHRFLGAYRLEYDNSWTRQATNFDDELDDSLGELKQKSSTDIQQNRKMIEFLIKS</sequence>
<proteinExistence type="predicted"/>
<dbReference type="Proteomes" id="UP000663844">
    <property type="component" value="Unassembled WGS sequence"/>
</dbReference>
<accession>A0A815ALT9</accession>
<protein>
    <submittedName>
        <fullName evidence="3">Uncharacterized protein</fullName>
    </submittedName>
</protein>
<dbReference type="Proteomes" id="UP000663881">
    <property type="component" value="Unassembled WGS sequence"/>
</dbReference>
<dbReference type="Proteomes" id="UP000663845">
    <property type="component" value="Unassembled WGS sequence"/>
</dbReference>
<evidence type="ECO:0000313" key="3">
    <source>
        <dbReference type="EMBL" id="CAF1258458.1"/>
    </source>
</evidence>
<evidence type="ECO:0000313" key="2">
    <source>
        <dbReference type="EMBL" id="CAF1226430.1"/>
    </source>
</evidence>
<evidence type="ECO:0000313" key="6">
    <source>
        <dbReference type="EMBL" id="CAF3970913.1"/>
    </source>
</evidence>
<dbReference type="InterPro" id="IPR019534">
    <property type="entry name" value="DUF2452"/>
</dbReference>
<evidence type="ECO:0000313" key="4">
    <source>
        <dbReference type="EMBL" id="CAF3761786.1"/>
    </source>
</evidence>
<dbReference type="EMBL" id="CAJNOE010000367">
    <property type="protein sequence ID" value="CAF1177166.1"/>
    <property type="molecule type" value="Genomic_DNA"/>
</dbReference>
<dbReference type="PANTHER" id="PTHR14553:SF1">
    <property type="entry name" value="SIMILAR TO CHROMOSOME 1 OPEN READING FRAME 50"/>
    <property type="match status" value="1"/>
</dbReference>
<comment type="caution">
    <text evidence="3">The sequence shown here is derived from an EMBL/GenBank/DDBJ whole genome shotgun (WGS) entry which is preliminary data.</text>
</comment>